<dbReference type="EMBL" id="LR903411">
    <property type="protein sequence ID" value="CAD7251866.1"/>
    <property type="molecule type" value="Genomic_DNA"/>
</dbReference>
<proteinExistence type="predicted"/>
<dbReference type="EMBL" id="CAJPEV010003894">
    <property type="protein sequence ID" value="CAG0900763.1"/>
    <property type="molecule type" value="Genomic_DNA"/>
</dbReference>
<reference evidence="1" key="1">
    <citation type="submission" date="2020-11" db="EMBL/GenBank/DDBJ databases">
        <authorList>
            <person name="Tran Van P."/>
        </authorList>
    </citation>
    <scope>NUCLEOTIDE SEQUENCE</scope>
</reference>
<accession>A0A7R9FRC7</accession>
<dbReference type="Proteomes" id="UP000677054">
    <property type="component" value="Unassembled WGS sequence"/>
</dbReference>
<sequence length="77" mass="8644">MRTSEEVPQFEGKETERILQILTQKGVKWMYKNFPPAPLDIKKIVKGSSGVLESISISLTGSLLLLPLLQVCHYPAF</sequence>
<name>A0A7R9FRC7_9CRUS</name>
<protein>
    <submittedName>
        <fullName evidence="1">Uncharacterized protein</fullName>
    </submittedName>
</protein>
<organism evidence="1">
    <name type="scientific">Darwinula stevensoni</name>
    <dbReference type="NCBI Taxonomy" id="69355"/>
    <lineage>
        <taxon>Eukaryota</taxon>
        <taxon>Metazoa</taxon>
        <taxon>Ecdysozoa</taxon>
        <taxon>Arthropoda</taxon>
        <taxon>Crustacea</taxon>
        <taxon>Oligostraca</taxon>
        <taxon>Ostracoda</taxon>
        <taxon>Podocopa</taxon>
        <taxon>Podocopida</taxon>
        <taxon>Darwinulocopina</taxon>
        <taxon>Darwinuloidea</taxon>
        <taxon>Darwinulidae</taxon>
        <taxon>Darwinula</taxon>
    </lineage>
</organism>
<dbReference type="AlphaFoldDB" id="A0A7R9FRC7"/>
<gene>
    <name evidence="1" type="ORF">DSTB1V02_LOCUS11628</name>
</gene>
<evidence type="ECO:0000313" key="2">
    <source>
        <dbReference type="Proteomes" id="UP000677054"/>
    </source>
</evidence>
<keyword evidence="2" id="KW-1185">Reference proteome</keyword>
<evidence type="ECO:0000313" key="1">
    <source>
        <dbReference type="EMBL" id="CAD7251866.1"/>
    </source>
</evidence>